<evidence type="ECO:0000313" key="2">
    <source>
        <dbReference type="EMBL" id="CEO52396.1"/>
    </source>
</evidence>
<gene>
    <name evidence="2" type="ORF">BN869_000008454_1</name>
</gene>
<dbReference type="InterPro" id="IPR029063">
    <property type="entry name" value="SAM-dependent_MTases_sf"/>
</dbReference>
<dbReference type="PANTHER" id="PTHR43591">
    <property type="entry name" value="METHYLTRANSFERASE"/>
    <property type="match status" value="1"/>
</dbReference>
<name>A0A0B7KCH7_BIOOC</name>
<dbReference type="Pfam" id="PF13489">
    <property type="entry name" value="Methyltransf_23"/>
    <property type="match status" value="1"/>
</dbReference>
<dbReference type="PANTHER" id="PTHR43591:SF24">
    <property type="entry name" value="2-METHOXY-6-POLYPRENYL-1,4-BENZOQUINOL METHYLASE, MITOCHONDRIAL"/>
    <property type="match status" value="1"/>
</dbReference>
<organism evidence="2">
    <name type="scientific">Bionectria ochroleuca</name>
    <name type="common">Gliocladium roseum</name>
    <dbReference type="NCBI Taxonomy" id="29856"/>
    <lineage>
        <taxon>Eukaryota</taxon>
        <taxon>Fungi</taxon>
        <taxon>Dikarya</taxon>
        <taxon>Ascomycota</taxon>
        <taxon>Pezizomycotina</taxon>
        <taxon>Sordariomycetes</taxon>
        <taxon>Hypocreomycetidae</taxon>
        <taxon>Hypocreales</taxon>
        <taxon>Bionectriaceae</taxon>
        <taxon>Clonostachys</taxon>
    </lineage>
</organism>
<proteinExistence type="inferred from homology"/>
<accession>A0A0B7KCH7</accession>
<dbReference type="GO" id="GO:0008168">
    <property type="term" value="F:methyltransferase activity"/>
    <property type="evidence" value="ECO:0007669"/>
    <property type="project" value="TreeGrafter"/>
</dbReference>
<dbReference type="AlphaFoldDB" id="A0A0B7KCH7"/>
<dbReference type="Gene3D" id="3.40.50.150">
    <property type="entry name" value="Vaccinia Virus protein VP39"/>
    <property type="match status" value="1"/>
</dbReference>
<evidence type="ECO:0008006" key="3">
    <source>
        <dbReference type="Google" id="ProtNLM"/>
    </source>
</evidence>
<evidence type="ECO:0000256" key="1">
    <source>
        <dbReference type="ARBA" id="ARBA00038158"/>
    </source>
</evidence>
<protein>
    <recommendedName>
        <fullName evidence="3">Methyltransferase domain-containing protein</fullName>
    </recommendedName>
</protein>
<sequence length="392" mass="44394">FSRNSLGFDLVIQQISLLVFPLTNSPVSRVEMASPPVATQATSSGASAQAAAAPTTVAEETTADGDTHIAALEAEAIDDDDGDSALGITDDQLSSESLRSSIYHYHMENGRKYHSLSQGKYILPNDEEENDRLDIQNHHFRITFDGRQYFAPGADSAKRVLDVGTGTGIWAIEFADDHPDATVIGVDLSPIQPEFVPPNCQFEVDDLEKEWTWTKPFDYIFSRMMIMSFASWDNYLVQVDRHLVPGGWIEMIDIYFPGGSDDGTLTEDLNLFKWNEYMRKASVELGRDWMEVQNHKKRLVDFGYQNVQQKNFKWPINTWPKDKKHKEVGLWTLANIEAGLEGLCMALFTRGLGWTQEEVVSFVAAVRKEMRDPRIHAYWQIVVIYGQKPFDK</sequence>
<feature type="non-terminal residue" evidence="2">
    <location>
        <position position="1"/>
    </location>
</feature>
<comment type="similarity">
    <text evidence="1">Belongs to the methyltransferase superfamily. LaeA methyltransferase family.</text>
</comment>
<dbReference type="CDD" id="cd02440">
    <property type="entry name" value="AdoMet_MTases"/>
    <property type="match status" value="1"/>
</dbReference>
<dbReference type="EMBL" id="CDPU01000028">
    <property type="protein sequence ID" value="CEO52396.1"/>
    <property type="molecule type" value="Genomic_DNA"/>
</dbReference>
<reference evidence="2" key="1">
    <citation type="submission" date="2015-01" db="EMBL/GenBank/DDBJ databases">
        <authorList>
            <person name="Durling Mikael"/>
        </authorList>
    </citation>
    <scope>NUCLEOTIDE SEQUENCE</scope>
</reference>
<dbReference type="SUPFAM" id="SSF53335">
    <property type="entry name" value="S-adenosyl-L-methionine-dependent methyltransferases"/>
    <property type="match status" value="1"/>
</dbReference>